<dbReference type="EMBL" id="KQ759828">
    <property type="protein sequence ID" value="OAD62670.1"/>
    <property type="molecule type" value="Genomic_DNA"/>
</dbReference>
<sequence>IAEDVELMMRHLDALLEEDPSDALVARWRRQRTQIRPVAVIIWINERRRKKILNLDHENEERTKLNLTARITRALENGTADGMITDLEKHAEYCKAIRRLRSFCERVVFALRETHLSSKSLTIDSVLGSSRVAASPMTMVLFQFVDVIHQRTSAQNCERILWQFYSRSSIDQLPGSSRRILPAQRFAAQGLVVGFYSIGFDIHGALPRSRRHWELGHPRAGSWNRGRFYLAPS</sequence>
<gene>
    <name evidence="1" type="ORF">WN48_07022</name>
</gene>
<dbReference type="Proteomes" id="UP000250275">
    <property type="component" value="Unassembled WGS sequence"/>
</dbReference>
<feature type="non-terminal residue" evidence="1">
    <location>
        <position position="1"/>
    </location>
</feature>
<organism evidence="1 2">
    <name type="scientific">Eufriesea mexicana</name>
    <dbReference type="NCBI Taxonomy" id="516756"/>
    <lineage>
        <taxon>Eukaryota</taxon>
        <taxon>Metazoa</taxon>
        <taxon>Ecdysozoa</taxon>
        <taxon>Arthropoda</taxon>
        <taxon>Hexapoda</taxon>
        <taxon>Insecta</taxon>
        <taxon>Pterygota</taxon>
        <taxon>Neoptera</taxon>
        <taxon>Endopterygota</taxon>
        <taxon>Hymenoptera</taxon>
        <taxon>Apocrita</taxon>
        <taxon>Aculeata</taxon>
        <taxon>Apoidea</taxon>
        <taxon>Anthophila</taxon>
        <taxon>Apidae</taxon>
        <taxon>Eufriesea</taxon>
    </lineage>
</organism>
<evidence type="ECO:0000313" key="2">
    <source>
        <dbReference type="Proteomes" id="UP000250275"/>
    </source>
</evidence>
<protein>
    <submittedName>
        <fullName evidence="1">Uncharacterized protein</fullName>
    </submittedName>
</protein>
<dbReference type="AlphaFoldDB" id="A0A310SSS4"/>
<name>A0A310SSS4_9HYME</name>
<proteinExistence type="predicted"/>
<keyword evidence="2" id="KW-1185">Reference proteome</keyword>
<accession>A0A310SSS4</accession>
<evidence type="ECO:0000313" key="1">
    <source>
        <dbReference type="EMBL" id="OAD62670.1"/>
    </source>
</evidence>
<reference evidence="1 2" key="1">
    <citation type="submission" date="2015-07" db="EMBL/GenBank/DDBJ databases">
        <title>The genome of Eufriesea mexicana.</title>
        <authorList>
            <person name="Pan H."/>
            <person name="Kapheim K."/>
        </authorList>
    </citation>
    <scope>NUCLEOTIDE SEQUENCE [LARGE SCALE GENOMIC DNA]</scope>
    <source>
        <strain evidence="1">0111107269</strain>
        <tissue evidence="1">Whole body</tissue>
    </source>
</reference>